<protein>
    <submittedName>
        <fullName evidence="3">Endonuclease</fullName>
    </submittedName>
</protein>
<dbReference type="EnsemblBacteria" id="CAK11644">
    <property type="protein sequence ID" value="CAK11644"/>
    <property type="gene ID" value="pRL70116"/>
</dbReference>
<reference evidence="3 4" key="1">
    <citation type="journal article" date="2006" name="Genome Biol.">
        <title>The genome of Rhizobium leguminosarum has recognizable core and accessory components.</title>
        <authorList>
            <person name="Young J.W."/>
            <person name="Crossman L.C."/>
            <person name="Johnston A.W.B."/>
            <person name="Thomson N.R."/>
            <person name="Ghazoui Z.F."/>
            <person name="Hull K.H."/>
            <person name="Wexler M."/>
            <person name="Curson A.R.J."/>
            <person name="Todd J.D."/>
            <person name="Poole P.S."/>
            <person name="Mauchline T.H."/>
            <person name="East A.K."/>
            <person name="Quail M.A."/>
            <person name="Churcher C."/>
            <person name="Arrowsmith C."/>
            <person name="Cherevach A."/>
            <person name="Chillingworth T."/>
            <person name="Clarke K."/>
            <person name="Cronin A."/>
            <person name="Davis P."/>
            <person name="Fraser A."/>
            <person name="Hance Z."/>
            <person name="Hauser H."/>
            <person name="Jagels K."/>
            <person name="Moule S."/>
            <person name="Mungall K."/>
            <person name="Norbertczak H."/>
            <person name="Rabbinowitsch E."/>
            <person name="Sanders M."/>
            <person name="Simmonds M."/>
            <person name="Whitehead S."/>
            <person name="Parkhill J."/>
        </authorList>
    </citation>
    <scope>NUCLEOTIDE SEQUENCE [LARGE SCALE GENOMIC DNA]</scope>
    <source>
        <strain evidence="4">DSM 114642 / LMG 32736 / 3841</strain>
    </source>
</reference>
<sequence length="487" mass="55830">MPYDRLFEMARSWAEQTGNYQPGQPEAESNQDLTTHIIVSFPRGTDTNNAHAAGRAWAENVFGSGRQGGTFDYITAFHVDRQHPHLHVVVNRRALEGHWLKISRRDPHHNYNNMRAALVDAAYDNGIELDATSRAERGIMERPITYAEFRRRQRAGETVAIRPHPEPDVPATPRGSSSPPNLGDADRALRPGGGPHGPSHGDTPRQASGSNAGPATRDNTVDEVRIVDDFDSRRRSDSDGQGQAVGHGTQDESGFEQQRQTRRRRRPETETEDGGSNTHQHPRQRRRYAPGIIETRGQRAAREQREADECARRDVQRPEELDSERPEKRKRRSYAPGIIETRAQRAAREQREADERARRDVQRPEELDSERPEKRKRRSYAPGIIETRAQRAAREQREADERARRDVQRPEELDSERPEKRKRRSYAPGIIETRAQRAAREQREADERARQQHSREPDPQDVDPNQPRPLRRGRVVERSRKTPGGSR</sequence>
<feature type="region of interest" description="Disordered" evidence="1">
    <location>
        <begin position="156"/>
        <end position="487"/>
    </location>
</feature>
<keyword evidence="3" id="KW-0378">Hydrolase</keyword>
<feature type="domain" description="MobA/VirD2-like nuclease" evidence="2">
    <location>
        <begin position="27"/>
        <end position="108"/>
    </location>
</feature>
<dbReference type="KEGG" id="rle:pRL70116"/>
<feature type="compositionally biased region" description="Basic and acidic residues" evidence="1">
    <location>
        <begin position="296"/>
        <end position="327"/>
    </location>
</feature>
<evidence type="ECO:0000313" key="4">
    <source>
        <dbReference type="Proteomes" id="UP000006575"/>
    </source>
</evidence>
<feature type="compositionally biased region" description="Basic and acidic residues" evidence="1">
    <location>
        <begin position="388"/>
        <end position="419"/>
    </location>
</feature>
<keyword evidence="3" id="KW-0614">Plasmid</keyword>
<feature type="compositionally biased region" description="Basic and acidic residues" evidence="1">
    <location>
        <begin position="434"/>
        <end position="458"/>
    </location>
</feature>
<dbReference type="Proteomes" id="UP000006575">
    <property type="component" value="Plasmid pRL7"/>
</dbReference>
<dbReference type="Pfam" id="PF03432">
    <property type="entry name" value="Relaxase"/>
    <property type="match status" value="1"/>
</dbReference>
<feature type="compositionally biased region" description="Basic and acidic residues" evidence="1">
    <location>
        <begin position="219"/>
        <end position="238"/>
    </location>
</feature>
<keyword evidence="3" id="KW-0540">Nuclease</keyword>
<evidence type="ECO:0000313" key="3">
    <source>
        <dbReference type="EMBL" id="CAK11644.1"/>
    </source>
</evidence>
<proteinExistence type="predicted"/>
<dbReference type="AlphaFoldDB" id="Q1M9R5"/>
<accession>Q1M9R5</accession>
<dbReference type="InterPro" id="IPR005094">
    <property type="entry name" value="Endonuclease_MobA/VirD2"/>
</dbReference>
<feature type="compositionally biased region" description="Basic and acidic residues" evidence="1">
    <location>
        <begin position="342"/>
        <end position="373"/>
    </location>
</feature>
<name>Q1M9R5_RHIJ3</name>
<keyword evidence="3" id="KW-0255">Endonuclease</keyword>
<gene>
    <name evidence="3" type="ordered locus">pRL70116</name>
</gene>
<dbReference type="EMBL" id="AM236081">
    <property type="protein sequence ID" value="CAK11644.1"/>
    <property type="molecule type" value="Genomic_DNA"/>
</dbReference>
<dbReference type="GO" id="GO:0004519">
    <property type="term" value="F:endonuclease activity"/>
    <property type="evidence" value="ECO:0007669"/>
    <property type="project" value="UniProtKB-KW"/>
</dbReference>
<organism evidence="3 4">
    <name type="scientific">Rhizobium johnstonii (strain DSM 114642 / LMG 32736 / 3841)</name>
    <name type="common">Rhizobium leguminosarum bv. viciae</name>
    <dbReference type="NCBI Taxonomy" id="216596"/>
    <lineage>
        <taxon>Bacteria</taxon>
        <taxon>Pseudomonadati</taxon>
        <taxon>Pseudomonadota</taxon>
        <taxon>Alphaproteobacteria</taxon>
        <taxon>Hyphomicrobiales</taxon>
        <taxon>Rhizobiaceae</taxon>
        <taxon>Rhizobium/Agrobacterium group</taxon>
        <taxon>Rhizobium</taxon>
        <taxon>Rhizobium johnstonii</taxon>
    </lineage>
</organism>
<geneLocation type="plasmid" evidence="3 4">
    <name>pRL7</name>
</geneLocation>
<keyword evidence="4" id="KW-1185">Reference proteome</keyword>
<dbReference type="HOGENOM" id="CLU_560044_0_0_5"/>
<evidence type="ECO:0000259" key="2">
    <source>
        <dbReference type="Pfam" id="PF03432"/>
    </source>
</evidence>
<evidence type="ECO:0000256" key="1">
    <source>
        <dbReference type="SAM" id="MobiDB-lite"/>
    </source>
</evidence>